<feature type="region of interest" description="Disordered" evidence="1">
    <location>
        <begin position="211"/>
        <end position="238"/>
    </location>
</feature>
<dbReference type="Gene3D" id="1.10.1330.10">
    <property type="entry name" value="Dockerin domain"/>
    <property type="match status" value="1"/>
</dbReference>
<dbReference type="InterPro" id="IPR036439">
    <property type="entry name" value="Dockerin_dom_sf"/>
</dbReference>
<comment type="caution">
    <text evidence="2">The sequence shown here is derived from an EMBL/GenBank/DDBJ whole genome shotgun (WGS) entry which is preliminary data.</text>
</comment>
<dbReference type="Proteomes" id="UP000178880">
    <property type="component" value="Unassembled WGS sequence"/>
</dbReference>
<dbReference type="EMBL" id="MHLA01000014">
    <property type="protein sequence ID" value="OGY99647.1"/>
    <property type="molecule type" value="Genomic_DNA"/>
</dbReference>
<name>A0A1G2CGW0_9BACT</name>
<dbReference type="STRING" id="1798650.A2945_03310"/>
<dbReference type="SUPFAM" id="SSF63446">
    <property type="entry name" value="Type I dockerin domain"/>
    <property type="match status" value="1"/>
</dbReference>
<dbReference type="PROSITE" id="PS00018">
    <property type="entry name" value="EF_HAND_1"/>
    <property type="match status" value="1"/>
</dbReference>
<dbReference type="GO" id="GO:0000272">
    <property type="term" value="P:polysaccharide catabolic process"/>
    <property type="evidence" value="ECO:0007669"/>
    <property type="project" value="InterPro"/>
</dbReference>
<evidence type="ECO:0000313" key="2">
    <source>
        <dbReference type="EMBL" id="OGY99647.1"/>
    </source>
</evidence>
<evidence type="ECO:0008006" key="4">
    <source>
        <dbReference type="Google" id="ProtNLM"/>
    </source>
</evidence>
<dbReference type="AlphaFoldDB" id="A0A1G2CGW0"/>
<dbReference type="InterPro" id="IPR018247">
    <property type="entry name" value="EF_Hand_1_Ca_BS"/>
</dbReference>
<sequence length="316" mass="33590">MGWTTHPHVLKSLASIAFLFGCFGFLARAVNIGTSVVTTEAVVTLTQDDYRWYENIDALNPATFLASENSATPTPSLGTVVRLRMSVENGNAQLNAGAVFRLQYANTTAGPWTDLSTSTAWIFFDNAGVADGQIIVTTLLASSDVGESYGESNPSAASPGALLPGKFGEWDWVIRNNSADTASSWLFRMASSSGAAFDGYNNYPTFSAVSTSPPSPPLSGGPPQGGGGGTGYVAPPGTPVALPPRPTSSLPVPPPVIPPRFQLVDFNGDGRVDMIDLSILLYYYGERGDIVRRYDLNRSGIVGLADVSILMYYWVE</sequence>
<protein>
    <recommendedName>
        <fullName evidence="4">Dockerin domain-containing protein</fullName>
    </recommendedName>
</protein>
<organism evidence="2 3">
    <name type="scientific">Candidatus Liptonbacteria bacterium RIFCSPLOWO2_01_FULL_52_25</name>
    <dbReference type="NCBI Taxonomy" id="1798650"/>
    <lineage>
        <taxon>Bacteria</taxon>
        <taxon>Candidatus Liptoniibacteriota</taxon>
    </lineage>
</organism>
<feature type="compositionally biased region" description="Gly residues" evidence="1">
    <location>
        <begin position="222"/>
        <end position="231"/>
    </location>
</feature>
<gene>
    <name evidence="2" type="ORF">A2945_03310</name>
</gene>
<evidence type="ECO:0000313" key="3">
    <source>
        <dbReference type="Proteomes" id="UP000178880"/>
    </source>
</evidence>
<evidence type="ECO:0000256" key="1">
    <source>
        <dbReference type="SAM" id="MobiDB-lite"/>
    </source>
</evidence>
<accession>A0A1G2CGW0</accession>
<reference evidence="2 3" key="1">
    <citation type="journal article" date="2016" name="Nat. Commun.">
        <title>Thousands of microbial genomes shed light on interconnected biogeochemical processes in an aquifer system.</title>
        <authorList>
            <person name="Anantharaman K."/>
            <person name="Brown C.T."/>
            <person name="Hug L.A."/>
            <person name="Sharon I."/>
            <person name="Castelle C.J."/>
            <person name="Probst A.J."/>
            <person name="Thomas B.C."/>
            <person name="Singh A."/>
            <person name="Wilkins M.J."/>
            <person name="Karaoz U."/>
            <person name="Brodie E.L."/>
            <person name="Williams K.H."/>
            <person name="Hubbard S.S."/>
            <person name="Banfield J.F."/>
        </authorList>
    </citation>
    <scope>NUCLEOTIDE SEQUENCE [LARGE SCALE GENOMIC DNA]</scope>
</reference>
<proteinExistence type="predicted"/>